<evidence type="ECO:0000256" key="1">
    <source>
        <dbReference type="SAM" id="Phobius"/>
    </source>
</evidence>
<name>A0ABU3KR27_9BURK</name>
<feature type="transmembrane region" description="Helical" evidence="1">
    <location>
        <begin position="326"/>
        <end position="343"/>
    </location>
</feature>
<feature type="transmembrane region" description="Helical" evidence="1">
    <location>
        <begin position="292"/>
        <end position="314"/>
    </location>
</feature>
<evidence type="ECO:0000313" key="2">
    <source>
        <dbReference type="EMBL" id="MDT7520058.1"/>
    </source>
</evidence>
<evidence type="ECO:0000313" key="3">
    <source>
        <dbReference type="Proteomes" id="UP001321700"/>
    </source>
</evidence>
<feature type="transmembrane region" description="Helical" evidence="1">
    <location>
        <begin position="34"/>
        <end position="54"/>
    </location>
</feature>
<proteinExistence type="predicted"/>
<feature type="transmembrane region" description="Helical" evidence="1">
    <location>
        <begin position="244"/>
        <end position="271"/>
    </location>
</feature>
<keyword evidence="1" id="KW-0812">Transmembrane</keyword>
<gene>
    <name evidence="2" type="ORF">RAE19_15300</name>
</gene>
<reference evidence="2 3" key="1">
    <citation type="submission" date="2023-08" db="EMBL/GenBank/DDBJ databases">
        <title>Rhodoferax potami sp. nov. and Rhodoferax mekongensis sp. nov., isolated from the Mekong River in Thailand.</title>
        <authorList>
            <person name="Kitikhun S."/>
            <person name="Charoenyingcharoen P."/>
            <person name="Siriarchawattana P."/>
            <person name="Likhitrattanapisal S."/>
            <person name="Nilsakha T."/>
            <person name="Chanpet A."/>
            <person name="Rattanawaree P."/>
            <person name="Ingsriswang S."/>
        </authorList>
    </citation>
    <scope>NUCLEOTIDE SEQUENCE [LARGE SCALE GENOMIC DNA]</scope>
    <source>
        <strain evidence="2 3">TBRC 17660</strain>
    </source>
</reference>
<feature type="transmembrane region" description="Helical" evidence="1">
    <location>
        <begin position="165"/>
        <end position="183"/>
    </location>
</feature>
<feature type="transmembrane region" description="Helical" evidence="1">
    <location>
        <begin position="133"/>
        <end position="153"/>
    </location>
</feature>
<dbReference type="Proteomes" id="UP001321700">
    <property type="component" value="Unassembled WGS sequence"/>
</dbReference>
<feature type="transmembrane region" description="Helical" evidence="1">
    <location>
        <begin position="213"/>
        <end position="232"/>
    </location>
</feature>
<organism evidence="2 3">
    <name type="scientific">Rhodoferax potami</name>
    <dbReference type="NCBI Taxonomy" id="3068338"/>
    <lineage>
        <taxon>Bacteria</taxon>
        <taxon>Pseudomonadati</taxon>
        <taxon>Pseudomonadota</taxon>
        <taxon>Betaproteobacteria</taxon>
        <taxon>Burkholderiales</taxon>
        <taxon>Comamonadaceae</taxon>
        <taxon>Rhodoferax</taxon>
    </lineage>
</organism>
<keyword evidence="3" id="KW-1185">Reference proteome</keyword>
<dbReference type="RefSeq" id="WP_313875697.1">
    <property type="nucleotide sequence ID" value="NZ_JAVBIK010000001.1"/>
</dbReference>
<keyword evidence="1" id="KW-0472">Membrane</keyword>
<accession>A0ABU3KR27</accession>
<comment type="caution">
    <text evidence="2">The sequence shown here is derived from an EMBL/GenBank/DDBJ whole genome shotgun (WGS) entry which is preliminary data.</text>
</comment>
<sequence length="403" mass="44168">MKAIGALGFMLRGGSAGAKFLFVLYLAGKASSELLGQVAILMTVATVFAQLAGLEINQVVGRQLHALSADARLLLLRRQAQAALIAYVVLAPATMLLYTDLLATHWYSACGILVLEHFIIEVYRFNVLMLRPLYASSILFVKNVAWVLLFVALVESSLATPSLSLVLHCWLGVLAVTAAPLLLTRHAWVTLKELFTASTWPAQSGALVWQARVFIVSAVAVAGVGAIDKLLIGSKFLAAELGVYFFFATCASIISLIVSFSIGATVGPQCIKIYSTQGRDAYLPHLRRLKRLYWITAIGTMAVIVLPADFLLTHFGKAAYLRHIEILYLLTPSAALVVLCEPYKINAYLERQDLVLVSRQSLSLAVRHSVRRVIRGQAGYRLDLGWCPDVLSAGLFVFRAWYR</sequence>
<feature type="transmembrane region" description="Helical" evidence="1">
    <location>
        <begin position="105"/>
        <end position="126"/>
    </location>
</feature>
<evidence type="ECO:0008006" key="4">
    <source>
        <dbReference type="Google" id="ProtNLM"/>
    </source>
</evidence>
<protein>
    <recommendedName>
        <fullName evidence="4">Polysaccharide biosynthesis protein</fullName>
    </recommendedName>
</protein>
<feature type="transmembrane region" description="Helical" evidence="1">
    <location>
        <begin position="82"/>
        <end position="99"/>
    </location>
</feature>
<keyword evidence="1" id="KW-1133">Transmembrane helix</keyword>
<dbReference type="EMBL" id="JAVBIK010000001">
    <property type="protein sequence ID" value="MDT7520058.1"/>
    <property type="molecule type" value="Genomic_DNA"/>
</dbReference>